<keyword evidence="4" id="KW-1185">Reference proteome</keyword>
<dbReference type="AlphaFoldDB" id="A0A1H6SEV7"/>
<proteinExistence type="predicted"/>
<dbReference type="PANTHER" id="PTHR37089">
    <property type="entry name" value="PROTEIN U-RELATED"/>
    <property type="match status" value="1"/>
</dbReference>
<evidence type="ECO:0000313" key="4">
    <source>
        <dbReference type="Proteomes" id="UP000199420"/>
    </source>
</evidence>
<keyword evidence="3" id="KW-0946">Virion</keyword>
<name>A0A1H6SEV7_9GAMM</name>
<organism evidence="3 4">
    <name type="scientific">Frateuria terrea</name>
    <dbReference type="NCBI Taxonomy" id="529704"/>
    <lineage>
        <taxon>Bacteria</taxon>
        <taxon>Pseudomonadati</taxon>
        <taxon>Pseudomonadota</taxon>
        <taxon>Gammaproteobacteria</taxon>
        <taxon>Lysobacterales</taxon>
        <taxon>Rhodanobacteraceae</taxon>
        <taxon>Frateuria</taxon>
    </lineage>
</organism>
<dbReference type="InterPro" id="IPR053167">
    <property type="entry name" value="Spore_coat_component"/>
</dbReference>
<sequence length="175" mass="17472">MLFKKTLLASALLALGGFAVSATGATSPASASFQIKLTIAKACSVTTSGPLDLGTVDSNQSTDATANASNISVTCSKKLPYSVGLTPSSSSTDGTGTMKGTIAGNTDTIAYALYQNAGNTTAWGNTASNSLTAANGLAAGTGSAQTYKVYGKVLSANLNVMPDSYSDSIAVNVTY</sequence>
<evidence type="ECO:0000313" key="3">
    <source>
        <dbReference type="EMBL" id="SEI64504.1"/>
    </source>
</evidence>
<dbReference type="InterPro" id="IPR007893">
    <property type="entry name" value="Spore_coat_U/FanG"/>
</dbReference>
<dbReference type="Pfam" id="PF05229">
    <property type="entry name" value="SCPU"/>
    <property type="match status" value="1"/>
</dbReference>
<keyword evidence="3" id="KW-0167">Capsid protein</keyword>
<evidence type="ECO:0000259" key="2">
    <source>
        <dbReference type="Pfam" id="PF05229"/>
    </source>
</evidence>
<protein>
    <submittedName>
        <fullName evidence="3">Spore coat protein U (SCPU) domain-containing protein</fullName>
    </submittedName>
</protein>
<dbReference type="PANTHER" id="PTHR37089:SF4">
    <property type="entry name" value="EXPORTED PROTEIN"/>
    <property type="match status" value="1"/>
</dbReference>
<dbReference type="OrthoDB" id="6505076at2"/>
<dbReference type="Proteomes" id="UP000199420">
    <property type="component" value="Unassembled WGS sequence"/>
</dbReference>
<gene>
    <name evidence="3" type="ORF">SAMN04487997_1309</name>
</gene>
<keyword evidence="1" id="KW-0732">Signal</keyword>
<dbReference type="STRING" id="529704.SAMN02927913_1224"/>
<accession>A0A1H6SEV7</accession>
<feature type="chain" id="PRO_5011777254" evidence="1">
    <location>
        <begin position="25"/>
        <end position="175"/>
    </location>
</feature>
<reference evidence="3 4" key="1">
    <citation type="submission" date="2016-10" db="EMBL/GenBank/DDBJ databases">
        <authorList>
            <person name="de Groot N.N."/>
        </authorList>
    </citation>
    <scope>NUCLEOTIDE SEQUENCE [LARGE SCALE GENOMIC DNA]</scope>
    <source>
        <strain evidence="3 4">DSM 26515</strain>
    </source>
</reference>
<evidence type="ECO:0000256" key="1">
    <source>
        <dbReference type="SAM" id="SignalP"/>
    </source>
</evidence>
<dbReference type="EMBL" id="FNYC01000002">
    <property type="protein sequence ID" value="SEI64504.1"/>
    <property type="molecule type" value="Genomic_DNA"/>
</dbReference>
<feature type="signal peptide" evidence="1">
    <location>
        <begin position="1"/>
        <end position="24"/>
    </location>
</feature>
<dbReference type="RefSeq" id="WP_091334895.1">
    <property type="nucleotide sequence ID" value="NZ_FNYC01000002.1"/>
</dbReference>
<dbReference type="SMART" id="SM00972">
    <property type="entry name" value="SCPU"/>
    <property type="match status" value="1"/>
</dbReference>
<feature type="domain" description="Spore coat protein U/FanG" evidence="2">
    <location>
        <begin position="30"/>
        <end position="171"/>
    </location>
</feature>